<feature type="region of interest" description="Disordered" evidence="1">
    <location>
        <begin position="47"/>
        <end position="75"/>
    </location>
</feature>
<feature type="compositionally biased region" description="Polar residues" evidence="1">
    <location>
        <begin position="47"/>
        <end position="65"/>
    </location>
</feature>
<dbReference type="OrthoDB" id="10040716at2759"/>
<evidence type="ECO:0000313" key="3">
    <source>
        <dbReference type="EMBL" id="CAF1496748.1"/>
    </source>
</evidence>
<dbReference type="Proteomes" id="UP000663874">
    <property type="component" value="Unassembled WGS sequence"/>
</dbReference>
<dbReference type="EMBL" id="CAJOBE010003534">
    <property type="protein sequence ID" value="CAF3886413.1"/>
    <property type="molecule type" value="Genomic_DNA"/>
</dbReference>
<dbReference type="Proteomes" id="UP000663889">
    <property type="component" value="Unassembled WGS sequence"/>
</dbReference>
<dbReference type="EMBL" id="CAJOAX010000556">
    <property type="protein sequence ID" value="CAF3613274.1"/>
    <property type="molecule type" value="Genomic_DNA"/>
</dbReference>
<dbReference type="EMBL" id="CAJNOO010001625">
    <property type="protein sequence ID" value="CAF1179362.1"/>
    <property type="molecule type" value="Genomic_DNA"/>
</dbReference>
<dbReference type="Proteomes" id="UP000663823">
    <property type="component" value="Unassembled WGS sequence"/>
</dbReference>
<name>A0A814URD0_9BILA</name>
<comment type="caution">
    <text evidence="2">The sequence shown here is derived from an EMBL/GenBank/DDBJ whole genome shotgun (WGS) entry which is preliminary data.</text>
</comment>
<feature type="region of interest" description="Disordered" evidence="1">
    <location>
        <begin position="90"/>
        <end position="115"/>
    </location>
</feature>
<evidence type="ECO:0000313" key="5">
    <source>
        <dbReference type="EMBL" id="CAF3886413.1"/>
    </source>
</evidence>
<dbReference type="AlphaFoldDB" id="A0A814URD0"/>
<evidence type="ECO:0000256" key="1">
    <source>
        <dbReference type="SAM" id="MobiDB-lite"/>
    </source>
</evidence>
<evidence type="ECO:0000313" key="4">
    <source>
        <dbReference type="EMBL" id="CAF3613274.1"/>
    </source>
</evidence>
<evidence type="ECO:0000313" key="2">
    <source>
        <dbReference type="EMBL" id="CAF1179362.1"/>
    </source>
</evidence>
<evidence type="ECO:0000313" key="6">
    <source>
        <dbReference type="Proteomes" id="UP000663882"/>
    </source>
</evidence>
<sequence length="137" mass="15485">MAARNPTDLKRFVHRSPDKINRAYLVPKNESRSYVSSKIIQSQTLPSTKTLQSSLPMKFSPTPQKTYIDMNTPRTETTPVRRVVVVRNTKNPQVKREPVDLGKFGQPDSPRIAPIVSDGHTSIYLMRRSIAPSKPVD</sequence>
<organism evidence="2 6">
    <name type="scientific">Rotaria sordida</name>
    <dbReference type="NCBI Taxonomy" id="392033"/>
    <lineage>
        <taxon>Eukaryota</taxon>
        <taxon>Metazoa</taxon>
        <taxon>Spiralia</taxon>
        <taxon>Gnathifera</taxon>
        <taxon>Rotifera</taxon>
        <taxon>Eurotatoria</taxon>
        <taxon>Bdelloidea</taxon>
        <taxon>Philodinida</taxon>
        <taxon>Philodinidae</taxon>
        <taxon>Rotaria</taxon>
    </lineage>
</organism>
<dbReference type="EMBL" id="CAJNOU010006091">
    <property type="protein sequence ID" value="CAF1496748.1"/>
    <property type="molecule type" value="Genomic_DNA"/>
</dbReference>
<proteinExistence type="predicted"/>
<dbReference type="Proteomes" id="UP000663882">
    <property type="component" value="Unassembled WGS sequence"/>
</dbReference>
<reference evidence="2" key="1">
    <citation type="submission" date="2021-02" db="EMBL/GenBank/DDBJ databases">
        <authorList>
            <person name="Nowell W R."/>
        </authorList>
    </citation>
    <scope>NUCLEOTIDE SEQUENCE</scope>
</reference>
<gene>
    <name evidence="5" type="ORF">FNK824_LOCUS19820</name>
    <name evidence="4" type="ORF">OTI717_LOCUS7415</name>
    <name evidence="2" type="ORF">RFH988_LOCUS23419</name>
    <name evidence="3" type="ORF">SEV965_LOCUS35858</name>
</gene>
<protein>
    <submittedName>
        <fullName evidence="2">Uncharacterized protein</fullName>
    </submittedName>
</protein>
<accession>A0A814URD0</accession>